<proteinExistence type="predicted"/>
<name>A0A0B6AHW4_PRIM2</name>
<dbReference type="Proteomes" id="UP000031829">
    <property type="component" value="Chromosome"/>
</dbReference>
<dbReference type="RefSeq" id="WP_034656691.1">
    <property type="nucleotide sequence ID" value="NZ_BCVB01000021.1"/>
</dbReference>
<dbReference type="EMBL" id="CP009920">
    <property type="protein sequence ID" value="AJI20642.1"/>
    <property type="molecule type" value="Genomic_DNA"/>
</dbReference>
<dbReference type="CDD" id="cd00093">
    <property type="entry name" value="HTH_XRE"/>
    <property type="match status" value="1"/>
</dbReference>
<gene>
    <name evidence="2" type="ORF">BG04_1481</name>
</gene>
<dbReference type="PROSITE" id="PS50943">
    <property type="entry name" value="HTH_CROC1"/>
    <property type="match status" value="1"/>
</dbReference>
<organism evidence="2 3">
    <name type="scientific">Priestia megaterium (strain ATCC 14581 / DSM 32 / CCUG 1817 / JCM 2506 / NBRC 15308 / NCIMB 9376 / NCTC 10342 / NRRL B-14308 / VKM B-512 / Ford 19)</name>
    <name type="common">Bacillus megaterium</name>
    <dbReference type="NCBI Taxonomy" id="1348623"/>
    <lineage>
        <taxon>Bacteria</taxon>
        <taxon>Bacillati</taxon>
        <taxon>Bacillota</taxon>
        <taxon>Bacilli</taxon>
        <taxon>Bacillales</taxon>
        <taxon>Bacillaceae</taxon>
        <taxon>Priestia</taxon>
    </lineage>
</organism>
<reference evidence="2 3" key="1">
    <citation type="journal article" date="2015" name="Genome Announc.">
        <title>Complete genome sequences for 35 biothreat assay-relevant bacillus species.</title>
        <authorList>
            <person name="Johnson S.L."/>
            <person name="Daligault H.E."/>
            <person name="Davenport K.W."/>
            <person name="Jaissle J."/>
            <person name="Frey K.G."/>
            <person name="Ladner J.T."/>
            <person name="Broomall S.M."/>
            <person name="Bishop-Lilly K.A."/>
            <person name="Bruce D.C."/>
            <person name="Gibbons H.S."/>
            <person name="Coyne S.R."/>
            <person name="Lo C.C."/>
            <person name="Meincke L."/>
            <person name="Munk A.C."/>
            <person name="Koroleva G.I."/>
            <person name="Rosenzweig C.N."/>
            <person name="Palacios G.F."/>
            <person name="Redden C.L."/>
            <person name="Minogue T.D."/>
            <person name="Chain P.S."/>
        </authorList>
    </citation>
    <scope>NUCLEOTIDE SEQUENCE [LARGE SCALE GENOMIC DNA]</scope>
    <source>
        <strain evidence="3">ATCC 14581 / DSM 32 / JCM 2506 / NBRC 15308 / NCIMB 9376 / NCTC 10342 / NRRL B-14308 / VKM B-512</strain>
    </source>
</reference>
<evidence type="ECO:0000313" key="3">
    <source>
        <dbReference type="Proteomes" id="UP000031829"/>
    </source>
</evidence>
<dbReference type="PANTHER" id="PTHR46558:SF4">
    <property type="entry name" value="DNA-BIDING PHAGE PROTEIN"/>
    <property type="match status" value="1"/>
</dbReference>
<keyword evidence="1" id="KW-0238">DNA-binding</keyword>
<dbReference type="AlphaFoldDB" id="A0A0B6AHW4"/>
<dbReference type="GO" id="GO:0003677">
    <property type="term" value="F:DNA binding"/>
    <property type="evidence" value="ECO:0007669"/>
    <property type="project" value="UniProtKB-KW"/>
</dbReference>
<evidence type="ECO:0000256" key="1">
    <source>
        <dbReference type="ARBA" id="ARBA00023125"/>
    </source>
</evidence>
<evidence type="ECO:0000313" key="2">
    <source>
        <dbReference type="EMBL" id="AJI20642.1"/>
    </source>
</evidence>
<dbReference type="SMART" id="SM00530">
    <property type="entry name" value="HTH_XRE"/>
    <property type="match status" value="1"/>
</dbReference>
<dbReference type="SUPFAM" id="SSF47413">
    <property type="entry name" value="lambda repressor-like DNA-binding domains"/>
    <property type="match status" value="1"/>
</dbReference>
<accession>A0A0B6AHW4</accession>
<dbReference type="GeneID" id="93644949"/>
<dbReference type="InterPro" id="IPR010982">
    <property type="entry name" value="Lambda_DNA-bd_dom_sf"/>
</dbReference>
<dbReference type="HOGENOM" id="CLU_066192_44_5_9"/>
<dbReference type="Pfam" id="PF01381">
    <property type="entry name" value="HTH_3"/>
    <property type="match status" value="1"/>
</dbReference>
<dbReference type="PANTHER" id="PTHR46558">
    <property type="entry name" value="TRACRIPTIONAL REGULATORY PROTEIN-RELATED-RELATED"/>
    <property type="match status" value="1"/>
</dbReference>
<dbReference type="KEGG" id="bmeg:BG04_1481"/>
<dbReference type="Gene3D" id="1.10.260.40">
    <property type="entry name" value="lambda repressor-like DNA-binding domains"/>
    <property type="match status" value="1"/>
</dbReference>
<protein>
    <submittedName>
        <fullName evidence="2">Helix-turn-helix family protein</fullName>
    </submittedName>
</protein>
<sequence length="76" mass="8998">MKVNERVRHIRKLKGLTQVTVAEKLDIPTQTYNSYELGRRKIYVELIKQIAEILDEPVENFFEDKIYESKNLSTLT</sequence>
<dbReference type="InterPro" id="IPR001387">
    <property type="entry name" value="Cro/C1-type_HTH"/>
</dbReference>